<dbReference type="Proteomes" id="UP000828251">
    <property type="component" value="Unassembled WGS sequence"/>
</dbReference>
<comment type="caution">
    <text evidence="1">The sequence shown here is derived from an EMBL/GenBank/DDBJ whole genome shotgun (WGS) entry which is preliminary data.</text>
</comment>
<proteinExistence type="predicted"/>
<dbReference type="EMBL" id="JAIQCV010000011">
    <property type="protein sequence ID" value="KAH1046409.1"/>
    <property type="molecule type" value="Genomic_DNA"/>
</dbReference>
<protein>
    <submittedName>
        <fullName evidence="1">Uncharacterized protein</fullName>
    </submittedName>
</protein>
<gene>
    <name evidence="1" type="ORF">J1N35_037193</name>
</gene>
<name>A0A9D3ULJ3_9ROSI</name>
<accession>A0A9D3ULJ3</accession>
<sequence>MALQFNLSIDGVVVMGAVHVGDLKVASTTNRPKRSRATQLGISSLGYIVPRDLSDN</sequence>
<reference evidence="1 2" key="1">
    <citation type="journal article" date="2021" name="Plant Biotechnol. J.">
        <title>Multi-omics assisted identification of the key and species-specific regulatory components of drought-tolerant mechanisms in Gossypium stocksii.</title>
        <authorList>
            <person name="Yu D."/>
            <person name="Ke L."/>
            <person name="Zhang D."/>
            <person name="Wu Y."/>
            <person name="Sun Y."/>
            <person name="Mei J."/>
            <person name="Sun J."/>
            <person name="Sun Y."/>
        </authorList>
    </citation>
    <scope>NUCLEOTIDE SEQUENCE [LARGE SCALE GENOMIC DNA]</scope>
    <source>
        <strain evidence="2">cv. E1</strain>
        <tissue evidence="1">Leaf</tissue>
    </source>
</reference>
<evidence type="ECO:0000313" key="1">
    <source>
        <dbReference type="EMBL" id="KAH1046409.1"/>
    </source>
</evidence>
<evidence type="ECO:0000313" key="2">
    <source>
        <dbReference type="Proteomes" id="UP000828251"/>
    </source>
</evidence>
<keyword evidence="2" id="KW-1185">Reference proteome</keyword>
<organism evidence="1 2">
    <name type="scientific">Gossypium stocksii</name>
    <dbReference type="NCBI Taxonomy" id="47602"/>
    <lineage>
        <taxon>Eukaryota</taxon>
        <taxon>Viridiplantae</taxon>
        <taxon>Streptophyta</taxon>
        <taxon>Embryophyta</taxon>
        <taxon>Tracheophyta</taxon>
        <taxon>Spermatophyta</taxon>
        <taxon>Magnoliopsida</taxon>
        <taxon>eudicotyledons</taxon>
        <taxon>Gunneridae</taxon>
        <taxon>Pentapetalae</taxon>
        <taxon>rosids</taxon>
        <taxon>malvids</taxon>
        <taxon>Malvales</taxon>
        <taxon>Malvaceae</taxon>
        <taxon>Malvoideae</taxon>
        <taxon>Gossypium</taxon>
    </lineage>
</organism>
<dbReference type="AlphaFoldDB" id="A0A9D3ULJ3"/>